<dbReference type="SMART" id="SM00430">
    <property type="entry name" value="HOLI"/>
    <property type="match status" value="1"/>
</dbReference>
<dbReference type="PRINTS" id="PR00398">
    <property type="entry name" value="STRDHORMONER"/>
</dbReference>
<dbReference type="PANTHER" id="PTHR24082">
    <property type="entry name" value="NUCLEAR HORMONE RECEPTOR"/>
    <property type="match status" value="1"/>
</dbReference>
<name>A0A5N5TE91_9CRUS</name>
<dbReference type="GO" id="GO:0008270">
    <property type="term" value="F:zinc ion binding"/>
    <property type="evidence" value="ECO:0007669"/>
    <property type="project" value="UniProtKB-KW"/>
</dbReference>
<dbReference type="GO" id="GO:0030154">
    <property type="term" value="P:cell differentiation"/>
    <property type="evidence" value="ECO:0007669"/>
    <property type="project" value="TreeGrafter"/>
</dbReference>
<evidence type="ECO:0000259" key="8">
    <source>
        <dbReference type="PROSITE" id="PS51843"/>
    </source>
</evidence>
<evidence type="ECO:0000256" key="5">
    <source>
        <dbReference type="ARBA" id="ARBA00023125"/>
    </source>
</evidence>
<keyword evidence="3" id="KW-0862">Zinc</keyword>
<dbReference type="GO" id="GO:0035100">
    <property type="term" value="F:ecdysone binding"/>
    <property type="evidence" value="ECO:0007669"/>
    <property type="project" value="InterPro"/>
</dbReference>
<dbReference type="PROSITE" id="PS51843">
    <property type="entry name" value="NR_LBD"/>
    <property type="match status" value="1"/>
</dbReference>
<keyword evidence="4" id="KW-0805">Transcription regulation</keyword>
<reference evidence="9 10" key="1">
    <citation type="journal article" date="2019" name="PLoS Biol.">
        <title>Sex chromosomes control vertical transmission of feminizing Wolbachia symbionts in an isopod.</title>
        <authorList>
            <person name="Becking T."/>
            <person name="Chebbi M.A."/>
            <person name="Giraud I."/>
            <person name="Moumen B."/>
            <person name="Laverre T."/>
            <person name="Caubet Y."/>
            <person name="Peccoud J."/>
            <person name="Gilbert C."/>
            <person name="Cordaux R."/>
        </authorList>
    </citation>
    <scope>NUCLEOTIDE SEQUENCE [LARGE SCALE GENOMIC DNA]</scope>
    <source>
        <strain evidence="9">ANa2</strain>
        <tissue evidence="9">Whole body excluding digestive tract and cuticle</tissue>
    </source>
</reference>
<keyword evidence="2" id="KW-0863">Zinc-finger</keyword>
<dbReference type="OrthoDB" id="5837785at2759"/>
<dbReference type="GO" id="GO:0000122">
    <property type="term" value="P:negative regulation of transcription by RNA polymerase II"/>
    <property type="evidence" value="ECO:0007669"/>
    <property type="project" value="TreeGrafter"/>
</dbReference>
<dbReference type="PANTHER" id="PTHR24082:SF507">
    <property type="entry name" value="BILE ACID RECEPTOR-RELATED"/>
    <property type="match status" value="1"/>
</dbReference>
<evidence type="ECO:0000256" key="3">
    <source>
        <dbReference type="ARBA" id="ARBA00022833"/>
    </source>
</evidence>
<dbReference type="PRINTS" id="PR01283">
    <property type="entry name" value="ECDYSTEROIDR"/>
</dbReference>
<protein>
    <submittedName>
        <fullName evidence="9">Thyroid hormone receptor alpha</fullName>
    </submittedName>
</protein>
<evidence type="ECO:0000256" key="6">
    <source>
        <dbReference type="ARBA" id="ARBA00023163"/>
    </source>
</evidence>
<feature type="domain" description="NR LBD" evidence="8">
    <location>
        <begin position="1"/>
        <end position="173"/>
    </location>
</feature>
<evidence type="ECO:0000256" key="4">
    <source>
        <dbReference type="ARBA" id="ARBA00023015"/>
    </source>
</evidence>
<keyword evidence="6" id="KW-0804">Transcription</keyword>
<dbReference type="EMBL" id="SEYY01005194">
    <property type="protein sequence ID" value="KAB7503425.1"/>
    <property type="molecule type" value="Genomic_DNA"/>
</dbReference>
<sequence length="175" mass="20219">MLHRENYWHLQMPEYQHACSSELIVLRASRRYHTDTDSIVFADNSPCTREFYVSAGMDPLTTDSLFNFCKKMAAMKVDNAEYALLASITLFSERPALLDPARVERIQYLYVETLYAYVTNKWAPKSGMMVAKLLDVLTQLRSLGIMNNEQCETFLSSDMELPELLTEIWDINKKA</sequence>
<dbReference type="InterPro" id="IPR000536">
    <property type="entry name" value="Nucl_hrmn_rcpt_lig-bd"/>
</dbReference>
<gene>
    <name evidence="9" type="primary">thra</name>
    <name evidence="9" type="ORF">Anas_03619</name>
</gene>
<evidence type="ECO:0000313" key="9">
    <source>
        <dbReference type="EMBL" id="KAB7503425.1"/>
    </source>
</evidence>
<dbReference type="InterPro" id="IPR001723">
    <property type="entry name" value="Nuclear_hrmn_rcpt"/>
</dbReference>
<keyword evidence="7 9" id="KW-0675">Receptor</keyword>
<dbReference type="Pfam" id="PF00104">
    <property type="entry name" value="Hormone_recep"/>
    <property type="match status" value="1"/>
</dbReference>
<dbReference type="InterPro" id="IPR050234">
    <property type="entry name" value="Nuclear_hormone_rcpt_NR1"/>
</dbReference>
<evidence type="ECO:0000256" key="7">
    <source>
        <dbReference type="ARBA" id="ARBA00023170"/>
    </source>
</evidence>
<evidence type="ECO:0000313" key="10">
    <source>
        <dbReference type="Proteomes" id="UP000326759"/>
    </source>
</evidence>
<dbReference type="InterPro" id="IPR035500">
    <property type="entry name" value="NHR-like_dom_sf"/>
</dbReference>
<dbReference type="GO" id="GO:0090575">
    <property type="term" value="C:RNA polymerase II transcription regulator complex"/>
    <property type="evidence" value="ECO:0007669"/>
    <property type="project" value="TreeGrafter"/>
</dbReference>
<dbReference type="InterPro" id="IPR003069">
    <property type="entry name" value="Ecdystd_rcpt"/>
</dbReference>
<keyword evidence="1" id="KW-0479">Metal-binding</keyword>
<keyword evidence="5" id="KW-0238">DNA-binding</keyword>
<comment type="caution">
    <text evidence="9">The sequence shown here is derived from an EMBL/GenBank/DDBJ whole genome shotgun (WGS) entry which is preliminary data.</text>
</comment>
<proteinExistence type="predicted"/>
<dbReference type="Proteomes" id="UP000326759">
    <property type="component" value="Unassembled WGS sequence"/>
</dbReference>
<organism evidence="9 10">
    <name type="scientific">Armadillidium nasatum</name>
    <dbReference type="NCBI Taxonomy" id="96803"/>
    <lineage>
        <taxon>Eukaryota</taxon>
        <taxon>Metazoa</taxon>
        <taxon>Ecdysozoa</taxon>
        <taxon>Arthropoda</taxon>
        <taxon>Crustacea</taxon>
        <taxon>Multicrustacea</taxon>
        <taxon>Malacostraca</taxon>
        <taxon>Eumalacostraca</taxon>
        <taxon>Peracarida</taxon>
        <taxon>Isopoda</taxon>
        <taxon>Oniscidea</taxon>
        <taxon>Crinocheta</taxon>
        <taxon>Armadillidiidae</taxon>
        <taxon>Armadillidium</taxon>
    </lineage>
</organism>
<dbReference type="Gene3D" id="1.10.565.10">
    <property type="entry name" value="Retinoid X Receptor"/>
    <property type="match status" value="1"/>
</dbReference>
<evidence type="ECO:0000256" key="2">
    <source>
        <dbReference type="ARBA" id="ARBA00022771"/>
    </source>
</evidence>
<accession>A0A5N5TE91</accession>
<keyword evidence="10" id="KW-1185">Reference proteome</keyword>
<evidence type="ECO:0000256" key="1">
    <source>
        <dbReference type="ARBA" id="ARBA00022723"/>
    </source>
</evidence>
<dbReference type="SUPFAM" id="SSF48508">
    <property type="entry name" value="Nuclear receptor ligand-binding domain"/>
    <property type="match status" value="1"/>
</dbReference>
<dbReference type="GO" id="GO:0045944">
    <property type="term" value="P:positive regulation of transcription by RNA polymerase II"/>
    <property type="evidence" value="ECO:0007669"/>
    <property type="project" value="TreeGrafter"/>
</dbReference>
<dbReference type="AlphaFoldDB" id="A0A5N5TE91"/>
<dbReference type="GO" id="GO:0000978">
    <property type="term" value="F:RNA polymerase II cis-regulatory region sequence-specific DNA binding"/>
    <property type="evidence" value="ECO:0007669"/>
    <property type="project" value="TreeGrafter"/>
</dbReference>
<dbReference type="GO" id="GO:0035076">
    <property type="term" value="P:ecdysone receptor signaling pathway"/>
    <property type="evidence" value="ECO:0007669"/>
    <property type="project" value="InterPro"/>
</dbReference>
<dbReference type="GO" id="GO:0004879">
    <property type="term" value="F:nuclear receptor activity"/>
    <property type="evidence" value="ECO:0007669"/>
    <property type="project" value="InterPro"/>
</dbReference>